<dbReference type="PANTHER" id="PTHR47254">
    <property type="entry name" value="CELL WALL MANNOPROTEIN CIS3-RELATED"/>
    <property type="match status" value="1"/>
</dbReference>
<evidence type="ECO:0000256" key="8">
    <source>
        <dbReference type="SAM" id="SignalP"/>
    </source>
</evidence>
<dbReference type="EMBL" id="JAIHNG010000151">
    <property type="protein sequence ID" value="KAI5952103.1"/>
    <property type="molecule type" value="Genomic_DNA"/>
</dbReference>
<keyword evidence="3" id="KW-0964">Secreted</keyword>
<evidence type="ECO:0000256" key="2">
    <source>
        <dbReference type="ARBA" id="ARBA00022512"/>
    </source>
</evidence>
<feature type="compositionally biased region" description="Low complexity" evidence="7">
    <location>
        <begin position="242"/>
        <end position="257"/>
    </location>
</feature>
<name>A0AAD5FX16_9ASCO</name>
<evidence type="ECO:0000256" key="4">
    <source>
        <dbReference type="ARBA" id="ARBA00022729"/>
    </source>
</evidence>
<gene>
    <name evidence="10" type="ORF">KGF57_004195</name>
</gene>
<dbReference type="RefSeq" id="XP_051607319.1">
    <property type="nucleotide sequence ID" value="XM_051753678.1"/>
</dbReference>
<dbReference type="GeneID" id="76152239"/>
<dbReference type="InterPro" id="IPR051153">
    <property type="entry name" value="Yeast_CWMannoprotein_PIR"/>
</dbReference>
<keyword evidence="4 8" id="KW-0732">Signal</keyword>
<keyword evidence="2" id="KW-0134">Cell wall</keyword>
<comment type="similarity">
    <text evidence="6">Belongs to the PIR protein family.</text>
</comment>
<protein>
    <recommendedName>
        <fullName evidence="9">Cell wall mannoprotein PIR1-like C-terminal domain-containing protein</fullName>
    </recommendedName>
</protein>
<keyword evidence="5" id="KW-0677">Repeat</keyword>
<feature type="domain" description="Cell wall mannoprotein PIR1-like C-terminal" evidence="9">
    <location>
        <begin position="293"/>
        <end position="367"/>
    </location>
</feature>
<dbReference type="PROSITE" id="PS50256">
    <property type="entry name" value="PIR_REPEAT_2"/>
    <property type="match status" value="7"/>
</dbReference>
<evidence type="ECO:0000256" key="6">
    <source>
        <dbReference type="ARBA" id="ARBA00038219"/>
    </source>
</evidence>
<feature type="region of interest" description="Disordered" evidence="7">
    <location>
        <begin position="239"/>
        <end position="278"/>
    </location>
</feature>
<dbReference type="InterPro" id="IPR054508">
    <property type="entry name" value="PIR1-like_C"/>
</dbReference>
<comment type="subcellular location">
    <subcellularLocation>
        <location evidence="1">Secreted</location>
        <location evidence="1">Cell wall</location>
    </subcellularLocation>
</comment>
<keyword evidence="11" id="KW-1185">Reference proteome</keyword>
<feature type="compositionally biased region" description="Low complexity" evidence="7">
    <location>
        <begin position="264"/>
        <end position="278"/>
    </location>
</feature>
<evidence type="ECO:0000256" key="5">
    <source>
        <dbReference type="ARBA" id="ARBA00022737"/>
    </source>
</evidence>
<proteinExistence type="inferred from homology"/>
<dbReference type="AlphaFoldDB" id="A0AAD5FX16"/>
<evidence type="ECO:0000256" key="7">
    <source>
        <dbReference type="SAM" id="MobiDB-lite"/>
    </source>
</evidence>
<dbReference type="GO" id="GO:0031505">
    <property type="term" value="P:fungal-type cell wall organization"/>
    <property type="evidence" value="ECO:0007669"/>
    <property type="project" value="UniProtKB-ARBA"/>
</dbReference>
<dbReference type="PANTHER" id="PTHR47254:SF1">
    <property type="entry name" value="CELL WALL MANNOPROTEIN CIS3-RELATED"/>
    <property type="match status" value="1"/>
</dbReference>
<evidence type="ECO:0000313" key="10">
    <source>
        <dbReference type="EMBL" id="KAI5952103.1"/>
    </source>
</evidence>
<reference evidence="10 11" key="1">
    <citation type="journal article" date="2022" name="DNA Res.">
        <title>Genome analysis of five recently described species of the CUG-Ser clade uncovers Candida theae as a new hybrid lineage with pathogenic potential in the Candida parapsilosis species complex.</title>
        <authorList>
            <person name="Mixao V."/>
            <person name="Del Olmo V."/>
            <person name="Hegedusova E."/>
            <person name="Saus E."/>
            <person name="Pryszcz L."/>
            <person name="Cillingova A."/>
            <person name="Nosek J."/>
            <person name="Gabaldon T."/>
        </authorList>
    </citation>
    <scope>NUCLEOTIDE SEQUENCE [LARGE SCALE GENOMIC DNA]</scope>
    <source>
        <strain evidence="10 11">CBS 12239</strain>
    </source>
</reference>
<evidence type="ECO:0000256" key="3">
    <source>
        <dbReference type="ARBA" id="ARBA00022525"/>
    </source>
</evidence>
<evidence type="ECO:0000256" key="1">
    <source>
        <dbReference type="ARBA" id="ARBA00004191"/>
    </source>
</evidence>
<dbReference type="InterPro" id="IPR000420">
    <property type="entry name" value="Yeast_PIR_rpt"/>
</dbReference>
<evidence type="ECO:0000259" key="9">
    <source>
        <dbReference type="Pfam" id="PF22799"/>
    </source>
</evidence>
<organism evidence="10 11">
    <name type="scientific">Candida theae</name>
    <dbReference type="NCBI Taxonomy" id="1198502"/>
    <lineage>
        <taxon>Eukaryota</taxon>
        <taxon>Fungi</taxon>
        <taxon>Dikarya</taxon>
        <taxon>Ascomycota</taxon>
        <taxon>Saccharomycotina</taxon>
        <taxon>Pichiomycetes</taxon>
        <taxon>Debaryomycetaceae</taxon>
        <taxon>Candida/Lodderomyces clade</taxon>
        <taxon>Candida</taxon>
    </lineage>
</organism>
<dbReference type="Proteomes" id="UP001204833">
    <property type="component" value="Unassembled WGS sequence"/>
</dbReference>
<dbReference type="Pfam" id="PF22799">
    <property type="entry name" value="PIR1-like_C"/>
    <property type="match status" value="1"/>
</dbReference>
<feature type="chain" id="PRO_5042269467" description="Cell wall mannoprotein PIR1-like C-terminal domain-containing protein" evidence="8">
    <location>
        <begin position="19"/>
        <end position="377"/>
    </location>
</feature>
<accession>A0AAD5FX16</accession>
<dbReference type="GO" id="GO:0009277">
    <property type="term" value="C:fungal-type cell wall"/>
    <property type="evidence" value="ECO:0007669"/>
    <property type="project" value="TreeGrafter"/>
</dbReference>
<feature type="signal peptide" evidence="8">
    <location>
        <begin position="1"/>
        <end position="18"/>
    </location>
</feature>
<dbReference type="GO" id="GO:0005199">
    <property type="term" value="F:structural constituent of cell wall"/>
    <property type="evidence" value="ECO:0007669"/>
    <property type="project" value="InterPro"/>
</dbReference>
<comment type="caution">
    <text evidence="10">The sequence shown here is derived from an EMBL/GenBank/DDBJ whole genome shotgun (WGS) entry which is preliminary data.</text>
</comment>
<evidence type="ECO:0000313" key="11">
    <source>
        <dbReference type="Proteomes" id="UP001204833"/>
    </source>
</evidence>
<sequence>MKYTTIATSAAFLTTALAATVPSAPWTTLTPTASIPSDATTDYSSSFGIQIETVEAASALSTDSASDLSSKLETASATLGKRAVVSALSDGQPNVRSGSYSVLPTSKSSVAPVAQITDGQIQHQTTAAAASVVNQITDGQIQHQTTAAASVVNQIGDGQIQHQTTAAAASVVNQIGDGQIQHQTTAASVVNQIGDGQIQHQTSAASVVNQIGDGQIQHQTSAKPTASAAAQISDGQIQHKNSTVAAESRAAAATTLSDGQPQESGATSDSSSDSSIPKACSSSNNLVIKLQDGVLTDSHGRIGAIVANRQFQFDGPPPQAGSIYAAGWSISSDGYLTLGDSKVFYQCLSGDFYNLYDENVAAQCNAVKLKIIDFVDC</sequence>